<evidence type="ECO:0000313" key="5">
    <source>
        <dbReference type="Proteomes" id="UP000800082"/>
    </source>
</evidence>
<organism evidence="4 5">
    <name type="scientific">Didymella exigua CBS 183.55</name>
    <dbReference type="NCBI Taxonomy" id="1150837"/>
    <lineage>
        <taxon>Eukaryota</taxon>
        <taxon>Fungi</taxon>
        <taxon>Dikarya</taxon>
        <taxon>Ascomycota</taxon>
        <taxon>Pezizomycotina</taxon>
        <taxon>Dothideomycetes</taxon>
        <taxon>Pleosporomycetidae</taxon>
        <taxon>Pleosporales</taxon>
        <taxon>Pleosporineae</taxon>
        <taxon>Didymellaceae</taxon>
        <taxon>Didymella</taxon>
    </lineage>
</organism>
<dbReference type="EMBL" id="ML978991">
    <property type="protein sequence ID" value="KAF1924648.1"/>
    <property type="molecule type" value="Genomic_DNA"/>
</dbReference>
<dbReference type="InterPro" id="IPR008207">
    <property type="entry name" value="Sig_transdc_His_kin_Hpt_dom"/>
</dbReference>
<protein>
    <submittedName>
        <fullName evidence="4">Histidine-phosphotransfer domain, HPT domain-containing protein</fullName>
    </submittedName>
</protein>
<evidence type="ECO:0000256" key="2">
    <source>
        <dbReference type="SAM" id="MobiDB-lite"/>
    </source>
</evidence>
<accession>A0A6A5RBS2</accession>
<name>A0A6A5RBS2_9PLEO</name>
<dbReference type="GO" id="GO:0000160">
    <property type="term" value="P:phosphorelay signal transduction system"/>
    <property type="evidence" value="ECO:0007669"/>
    <property type="project" value="InterPro"/>
</dbReference>
<dbReference type="PANTHER" id="PTHR28242">
    <property type="entry name" value="PHOSPHORELAY INTERMEDIATE PROTEIN YPD1"/>
    <property type="match status" value="1"/>
</dbReference>
<dbReference type="Pfam" id="PF01627">
    <property type="entry name" value="Hpt"/>
    <property type="match status" value="1"/>
</dbReference>
<evidence type="ECO:0000256" key="1">
    <source>
        <dbReference type="PROSITE-ProRule" id="PRU00110"/>
    </source>
</evidence>
<dbReference type="PANTHER" id="PTHR28242:SF52">
    <property type="entry name" value="PHOSPHORELAY INTERMEDIATE PROTEIN YPD1"/>
    <property type="match status" value="1"/>
</dbReference>
<dbReference type="GO" id="GO:0009927">
    <property type="term" value="F:histidine phosphotransfer kinase activity"/>
    <property type="evidence" value="ECO:0007669"/>
    <property type="project" value="InterPro"/>
</dbReference>
<proteinExistence type="predicted"/>
<evidence type="ECO:0000259" key="3">
    <source>
        <dbReference type="PROSITE" id="PS50894"/>
    </source>
</evidence>
<dbReference type="GeneID" id="54346470"/>
<sequence length="161" mass="18172">MPSSVKDEDRSVNGDGGIMSIPGAEDTIDPSTFEQILEMDEDEAEREFSQSIVYDFFTQAEGTFVKMDTNLCVEKKDLKTLSELGHFLKGSSATLGLTKVKDSCEKIQHYGQLKDETGTKDIEEKEALKSLEKIISQAKDEFHEVEKVLKKFYNDDDDDDE</sequence>
<feature type="compositionally biased region" description="Basic and acidic residues" evidence="2">
    <location>
        <begin position="1"/>
        <end position="12"/>
    </location>
</feature>
<dbReference type="Gene3D" id="1.20.120.160">
    <property type="entry name" value="HPT domain"/>
    <property type="match status" value="1"/>
</dbReference>
<feature type="region of interest" description="Disordered" evidence="2">
    <location>
        <begin position="1"/>
        <end position="29"/>
    </location>
</feature>
<evidence type="ECO:0000313" key="4">
    <source>
        <dbReference type="EMBL" id="KAF1924648.1"/>
    </source>
</evidence>
<dbReference type="OrthoDB" id="1673781at2759"/>
<keyword evidence="1" id="KW-0597">Phosphoprotein</keyword>
<feature type="modified residue" description="Phosphohistidine" evidence="1">
    <location>
        <position position="86"/>
    </location>
</feature>
<dbReference type="GO" id="GO:0005634">
    <property type="term" value="C:nucleus"/>
    <property type="evidence" value="ECO:0007669"/>
    <property type="project" value="TreeGrafter"/>
</dbReference>
<dbReference type="PROSITE" id="PS50894">
    <property type="entry name" value="HPT"/>
    <property type="match status" value="1"/>
</dbReference>
<feature type="domain" description="HPt" evidence="3">
    <location>
        <begin position="45"/>
        <end position="152"/>
    </location>
</feature>
<dbReference type="FunFam" id="1.20.120.160:FF:000007">
    <property type="entry name" value="Multistep phosphorelay regulator 1"/>
    <property type="match status" value="1"/>
</dbReference>
<dbReference type="GO" id="GO:0043424">
    <property type="term" value="F:protein histidine kinase binding"/>
    <property type="evidence" value="ECO:0007669"/>
    <property type="project" value="InterPro"/>
</dbReference>
<dbReference type="InterPro" id="IPR045871">
    <property type="entry name" value="AHP1-5/YPD1"/>
</dbReference>
<reference evidence="4" key="1">
    <citation type="journal article" date="2020" name="Stud. Mycol.">
        <title>101 Dothideomycetes genomes: a test case for predicting lifestyles and emergence of pathogens.</title>
        <authorList>
            <person name="Haridas S."/>
            <person name="Albert R."/>
            <person name="Binder M."/>
            <person name="Bloem J."/>
            <person name="Labutti K."/>
            <person name="Salamov A."/>
            <person name="Andreopoulos B."/>
            <person name="Baker S."/>
            <person name="Barry K."/>
            <person name="Bills G."/>
            <person name="Bluhm B."/>
            <person name="Cannon C."/>
            <person name="Castanera R."/>
            <person name="Culley D."/>
            <person name="Daum C."/>
            <person name="Ezra D."/>
            <person name="Gonzalez J."/>
            <person name="Henrissat B."/>
            <person name="Kuo A."/>
            <person name="Liang C."/>
            <person name="Lipzen A."/>
            <person name="Lutzoni F."/>
            <person name="Magnuson J."/>
            <person name="Mondo S."/>
            <person name="Nolan M."/>
            <person name="Ohm R."/>
            <person name="Pangilinan J."/>
            <person name="Park H.-J."/>
            <person name="Ramirez L."/>
            <person name="Alfaro M."/>
            <person name="Sun H."/>
            <person name="Tritt A."/>
            <person name="Yoshinaga Y."/>
            <person name="Zwiers L.-H."/>
            <person name="Turgeon B."/>
            <person name="Goodwin S."/>
            <person name="Spatafora J."/>
            <person name="Crous P."/>
            <person name="Grigoriev I."/>
        </authorList>
    </citation>
    <scope>NUCLEOTIDE SEQUENCE</scope>
    <source>
        <strain evidence="4">CBS 183.55</strain>
    </source>
</reference>
<dbReference type="GO" id="GO:0005737">
    <property type="term" value="C:cytoplasm"/>
    <property type="evidence" value="ECO:0007669"/>
    <property type="project" value="TreeGrafter"/>
</dbReference>
<dbReference type="CDD" id="cd00088">
    <property type="entry name" value="HPT"/>
    <property type="match status" value="1"/>
</dbReference>
<dbReference type="RefSeq" id="XP_033444900.1">
    <property type="nucleotide sequence ID" value="XM_033588823.1"/>
</dbReference>
<gene>
    <name evidence="4" type="ORF">M421DRAFT_273516</name>
</gene>
<dbReference type="Proteomes" id="UP000800082">
    <property type="component" value="Unassembled WGS sequence"/>
</dbReference>
<dbReference type="AlphaFoldDB" id="A0A6A5RBS2"/>
<dbReference type="InterPro" id="IPR036641">
    <property type="entry name" value="HPT_dom_sf"/>
</dbReference>
<dbReference type="SUPFAM" id="SSF47226">
    <property type="entry name" value="Histidine-containing phosphotransfer domain, HPT domain"/>
    <property type="match status" value="1"/>
</dbReference>
<keyword evidence="5" id="KW-1185">Reference proteome</keyword>